<dbReference type="EMBL" id="JACXSW010000003">
    <property type="protein sequence ID" value="MBD3715586.1"/>
    <property type="molecule type" value="Genomic_DNA"/>
</dbReference>
<dbReference type="PANTHER" id="PTHR30043">
    <property type="entry name" value="PHOSPHONATES TRANSPORT SYSTEM PERMEASE PROTEIN"/>
    <property type="match status" value="1"/>
</dbReference>
<dbReference type="GO" id="GO:0005886">
    <property type="term" value="C:plasma membrane"/>
    <property type="evidence" value="ECO:0007669"/>
    <property type="project" value="UniProtKB-SubCell"/>
</dbReference>
<evidence type="ECO:0000256" key="7">
    <source>
        <dbReference type="ARBA" id="ARBA00023136"/>
    </source>
</evidence>
<keyword evidence="3" id="KW-1003">Cell membrane</keyword>
<proteinExistence type="predicted"/>
<evidence type="ECO:0000256" key="6">
    <source>
        <dbReference type="ARBA" id="ARBA00022989"/>
    </source>
</evidence>
<evidence type="ECO:0000256" key="5">
    <source>
        <dbReference type="ARBA" id="ARBA00022692"/>
    </source>
</evidence>
<dbReference type="InterPro" id="IPR000515">
    <property type="entry name" value="MetI-like"/>
</dbReference>
<protein>
    <submittedName>
        <fullName evidence="10">ABC transporter permease subunit</fullName>
    </submittedName>
</protein>
<evidence type="ECO:0000256" key="2">
    <source>
        <dbReference type="ARBA" id="ARBA00022448"/>
    </source>
</evidence>
<evidence type="ECO:0000256" key="1">
    <source>
        <dbReference type="ARBA" id="ARBA00004429"/>
    </source>
</evidence>
<keyword evidence="6 8" id="KW-1133">Transmembrane helix</keyword>
<evidence type="ECO:0000256" key="4">
    <source>
        <dbReference type="ARBA" id="ARBA00022519"/>
    </source>
</evidence>
<feature type="domain" description="ABC transmembrane type-1" evidence="9">
    <location>
        <begin position="125"/>
        <end position="261"/>
    </location>
</feature>
<dbReference type="Proteomes" id="UP000639195">
    <property type="component" value="Unassembled WGS sequence"/>
</dbReference>
<dbReference type="SUPFAM" id="SSF161098">
    <property type="entry name" value="MetI-like"/>
    <property type="match status" value="1"/>
</dbReference>
<organism evidence="10 11">
    <name type="scientific">Klebsiella pneumoniae</name>
    <dbReference type="NCBI Taxonomy" id="573"/>
    <lineage>
        <taxon>Bacteria</taxon>
        <taxon>Pseudomonadati</taxon>
        <taxon>Pseudomonadota</taxon>
        <taxon>Gammaproteobacteria</taxon>
        <taxon>Enterobacterales</taxon>
        <taxon>Enterobacteriaceae</taxon>
        <taxon>Klebsiella/Raoultella group</taxon>
        <taxon>Klebsiella</taxon>
        <taxon>Klebsiella pneumoniae complex</taxon>
    </lineage>
</organism>
<feature type="transmembrane region" description="Helical" evidence="8">
    <location>
        <begin position="34"/>
        <end position="52"/>
    </location>
</feature>
<dbReference type="Gene3D" id="1.10.3720.10">
    <property type="entry name" value="MetI-like"/>
    <property type="match status" value="1"/>
</dbReference>
<evidence type="ECO:0000256" key="3">
    <source>
        <dbReference type="ARBA" id="ARBA00022475"/>
    </source>
</evidence>
<evidence type="ECO:0000313" key="11">
    <source>
        <dbReference type="Proteomes" id="UP000639195"/>
    </source>
</evidence>
<sequence length="279" mass="30176">MSTDMSTHYDVQALPAEQREHILRGFGLGWWRQLGQVAIVFGVVLLACWYVGLLDATTLLNGLPSIATPGRRGHAARLFGLSKLDSPLDRHLGDEHRRYGHRSGVLAGGGLRCSAQYGAAPLVFGVARVLLNALRSVPELIMGIIFVAAVGFGALPGVLALGSAFGRHGQQVLRRGHRARRRSAGGSRSGGGATPMQVLLHAVLPQVTPQFADVAIYRWEYNFRASTVMGMVGAGGIGFELMGSLRIMQYRRLQQSCWSSPAMVTLVDAFSGVLRKRFK</sequence>
<comment type="subcellular location">
    <subcellularLocation>
        <location evidence="1">Cell inner membrane</location>
        <topology evidence="1">Multi-pass membrane protein</topology>
    </subcellularLocation>
</comment>
<evidence type="ECO:0000256" key="8">
    <source>
        <dbReference type="SAM" id="Phobius"/>
    </source>
</evidence>
<name>A0A927HPY9_KLEPN</name>
<comment type="caution">
    <text evidence="10">The sequence shown here is derived from an EMBL/GenBank/DDBJ whole genome shotgun (WGS) entry which is preliminary data.</text>
</comment>
<dbReference type="GO" id="GO:0055085">
    <property type="term" value="P:transmembrane transport"/>
    <property type="evidence" value="ECO:0007669"/>
    <property type="project" value="InterPro"/>
</dbReference>
<keyword evidence="4" id="KW-0997">Cell inner membrane</keyword>
<accession>A0A927HPY9</accession>
<dbReference type="PANTHER" id="PTHR30043:SF1">
    <property type="entry name" value="ABC TRANSPORT SYSTEM PERMEASE PROTEIN P69"/>
    <property type="match status" value="1"/>
</dbReference>
<gene>
    <name evidence="10" type="ORF">IE979_01560</name>
</gene>
<keyword evidence="2" id="KW-0813">Transport</keyword>
<dbReference type="InterPro" id="IPR035906">
    <property type="entry name" value="MetI-like_sf"/>
</dbReference>
<evidence type="ECO:0000259" key="9">
    <source>
        <dbReference type="Pfam" id="PF00528"/>
    </source>
</evidence>
<reference evidence="10" key="1">
    <citation type="submission" date="2020-07" db="EMBL/GenBank/DDBJ databases">
        <title>Clinical and genomic characterization of carbapenemase-producing Enterobacterales causing secondary infections during the COVID-19 crisis at a New York City hospital.</title>
        <authorList>
            <person name="Gomez-Simmonds A."/>
            <person name="Annavajhala M.K."/>
            <person name="Uhlemann A.-C."/>
        </authorList>
    </citation>
    <scope>NUCLEOTIDE SEQUENCE</scope>
    <source>
        <strain evidence="10">KP1827</strain>
    </source>
</reference>
<keyword evidence="5 8" id="KW-0812">Transmembrane</keyword>
<dbReference type="Pfam" id="PF00528">
    <property type="entry name" value="BPD_transp_1"/>
    <property type="match status" value="1"/>
</dbReference>
<dbReference type="AlphaFoldDB" id="A0A927HPY9"/>
<keyword evidence="7 8" id="KW-0472">Membrane</keyword>
<feature type="transmembrane region" description="Helical" evidence="8">
    <location>
        <begin position="140"/>
        <end position="165"/>
    </location>
</feature>
<evidence type="ECO:0000313" key="10">
    <source>
        <dbReference type="EMBL" id="MBD3715586.1"/>
    </source>
</evidence>